<feature type="transmembrane region" description="Helical" evidence="2">
    <location>
        <begin position="6"/>
        <end position="24"/>
    </location>
</feature>
<evidence type="ECO:0000256" key="2">
    <source>
        <dbReference type="SAM" id="Phobius"/>
    </source>
</evidence>
<dbReference type="EMBL" id="HBIU01001342">
    <property type="protein sequence ID" value="CAE0620393.1"/>
    <property type="molecule type" value="Transcribed_RNA"/>
</dbReference>
<evidence type="ECO:0008006" key="5">
    <source>
        <dbReference type="Google" id="ProtNLM"/>
    </source>
</evidence>
<evidence type="ECO:0000313" key="4">
    <source>
        <dbReference type="EMBL" id="CAE0620397.1"/>
    </source>
</evidence>
<feature type="region of interest" description="Disordered" evidence="1">
    <location>
        <begin position="30"/>
        <end position="153"/>
    </location>
</feature>
<proteinExistence type="predicted"/>
<name>A0A6V1N9P1_HETAK</name>
<dbReference type="SUPFAM" id="SSF49764">
    <property type="entry name" value="HSP20-like chaperones"/>
    <property type="match status" value="1"/>
</dbReference>
<dbReference type="AlphaFoldDB" id="A0A6V1N9P1"/>
<feature type="compositionally biased region" description="Polar residues" evidence="1">
    <location>
        <begin position="41"/>
        <end position="53"/>
    </location>
</feature>
<feature type="compositionally biased region" description="Low complexity" evidence="1">
    <location>
        <begin position="61"/>
        <end position="74"/>
    </location>
</feature>
<evidence type="ECO:0000313" key="3">
    <source>
        <dbReference type="EMBL" id="CAE0620393.1"/>
    </source>
</evidence>
<organism evidence="4">
    <name type="scientific">Heterosigma akashiwo</name>
    <name type="common">Chromophytic alga</name>
    <name type="synonym">Heterosigma carterae</name>
    <dbReference type="NCBI Taxonomy" id="2829"/>
    <lineage>
        <taxon>Eukaryota</taxon>
        <taxon>Sar</taxon>
        <taxon>Stramenopiles</taxon>
        <taxon>Ochrophyta</taxon>
        <taxon>Raphidophyceae</taxon>
        <taxon>Chattonellales</taxon>
        <taxon>Chattonellaceae</taxon>
        <taxon>Heterosigma</taxon>
    </lineage>
</organism>
<feature type="compositionally biased region" description="Low complexity" evidence="1">
    <location>
        <begin position="128"/>
        <end position="153"/>
    </location>
</feature>
<dbReference type="InterPro" id="IPR008978">
    <property type="entry name" value="HSP20-like_chaperone"/>
</dbReference>
<gene>
    <name evidence="3" type="ORF">HAKA00212_LOCUS458</name>
    <name evidence="4" type="ORF">HAKA00212_LOCUS459</name>
</gene>
<sequence>MLDQWMLGGFITVAALCLATFFLLSSKKKKKSMKTAQNKKPQASTSSQKQNAQRPEPRRISLSSDSSVESASSSSDDDADSNATPFARSKSKGDQGYYYAHHNTAADGLSPEDFQMGTPKPLNRKVDPPAGEAGPAPPQAAGTAAPAPLGPALRGRPIRQYSWEDAGDTIKILFMPDGWNWTEVDGDNDIKSSFTDRSFTVQIDTPVYGTHYLKIDKLRGAISAVTLVKRKKRLDIILKKAEAGEWKGLRK</sequence>
<dbReference type="EMBL" id="HBIU01001343">
    <property type="protein sequence ID" value="CAE0620397.1"/>
    <property type="molecule type" value="Transcribed_RNA"/>
</dbReference>
<reference evidence="4" key="1">
    <citation type="submission" date="2021-01" db="EMBL/GenBank/DDBJ databases">
        <authorList>
            <person name="Corre E."/>
            <person name="Pelletier E."/>
            <person name="Niang G."/>
            <person name="Scheremetjew M."/>
            <person name="Finn R."/>
            <person name="Kale V."/>
            <person name="Holt S."/>
            <person name="Cochrane G."/>
            <person name="Meng A."/>
            <person name="Brown T."/>
            <person name="Cohen L."/>
        </authorList>
    </citation>
    <scope>NUCLEOTIDE SEQUENCE</scope>
    <source>
        <strain evidence="4">CCMP3107</strain>
    </source>
</reference>
<accession>A0A6V1N9P1</accession>
<evidence type="ECO:0000256" key="1">
    <source>
        <dbReference type="SAM" id="MobiDB-lite"/>
    </source>
</evidence>
<protein>
    <recommendedName>
        <fullName evidence="5">CS domain-containing protein</fullName>
    </recommendedName>
</protein>
<keyword evidence="2" id="KW-0472">Membrane</keyword>
<dbReference type="Gene3D" id="2.60.40.790">
    <property type="match status" value="1"/>
</dbReference>
<keyword evidence="2" id="KW-0812">Transmembrane</keyword>
<keyword evidence="2" id="KW-1133">Transmembrane helix</keyword>